<gene>
    <name evidence="1" type="ORF">ABUW04_05110</name>
</gene>
<dbReference type="Proteomes" id="UP001592581">
    <property type="component" value="Unassembled WGS sequence"/>
</dbReference>
<name>A0ABV6XH97_9ACTN</name>
<sequence length="80" mass="8718">MELSTRASELREAVEAATDSPAQVTRVGTSVRITAPIKSHTTPAQWGRTLDVVRRGDDWGTTSVSGTVLVWSEIHETEQP</sequence>
<dbReference type="EMBL" id="JBEUKS010000001">
    <property type="protein sequence ID" value="MFC1437631.1"/>
    <property type="molecule type" value="Genomic_DNA"/>
</dbReference>
<comment type="caution">
    <text evidence="1">The sequence shown here is derived from an EMBL/GenBank/DDBJ whole genome shotgun (WGS) entry which is preliminary data.</text>
</comment>
<keyword evidence="2" id="KW-1185">Reference proteome</keyword>
<evidence type="ECO:0000313" key="1">
    <source>
        <dbReference type="EMBL" id="MFC1437631.1"/>
    </source>
</evidence>
<reference evidence="1 2" key="1">
    <citation type="submission" date="2024-06" db="EMBL/GenBank/DDBJ databases">
        <authorList>
            <person name="Lee S.D."/>
        </authorList>
    </citation>
    <scope>NUCLEOTIDE SEQUENCE [LARGE SCALE GENOMIC DNA]</scope>
    <source>
        <strain evidence="1 2">N1-10</strain>
    </source>
</reference>
<evidence type="ECO:0000313" key="2">
    <source>
        <dbReference type="Proteomes" id="UP001592581"/>
    </source>
</evidence>
<organism evidence="1 2">
    <name type="scientific">Streptacidiphilus jeojiensis</name>
    <dbReference type="NCBI Taxonomy" id="3229225"/>
    <lineage>
        <taxon>Bacteria</taxon>
        <taxon>Bacillati</taxon>
        <taxon>Actinomycetota</taxon>
        <taxon>Actinomycetes</taxon>
        <taxon>Kitasatosporales</taxon>
        <taxon>Streptomycetaceae</taxon>
        <taxon>Streptacidiphilus</taxon>
    </lineage>
</organism>
<accession>A0ABV6XH97</accession>
<protein>
    <submittedName>
        <fullName evidence="1">Uncharacterized protein</fullName>
    </submittedName>
</protein>
<proteinExistence type="predicted"/>
<dbReference type="RefSeq" id="WP_380563107.1">
    <property type="nucleotide sequence ID" value="NZ_JBEUKS010000001.1"/>
</dbReference>